<name>A0A550BU25_9AGAR</name>
<proteinExistence type="predicted"/>
<dbReference type="InterPro" id="IPR036537">
    <property type="entry name" value="Adaptor_Cbl_N_dom_sf"/>
</dbReference>
<dbReference type="InterPro" id="IPR059179">
    <property type="entry name" value="MLKL-like_MCAfunc"/>
</dbReference>
<dbReference type="EMBL" id="VDMD01000081">
    <property type="protein sequence ID" value="TRM56047.1"/>
    <property type="molecule type" value="Genomic_DNA"/>
</dbReference>
<gene>
    <name evidence="1" type="ORF">BD626DRAFT_576137</name>
</gene>
<sequence length="312" mass="34285">MAEVLGVVSGCISVVDAPLKIFDGIKLAKDAYDKVDGNRAAREKLVKDIQADLMLLRKQMSAYAHRHFPLNARDALKKLQRELVDCKKKCEELATPSATGIFDKLWRAPRQSGIEDSLRDIKKQISRCYRSFSVFTGIRIERTVSDNSDRLDAVKTELMQIKRRLASDIKDVKQALLIILTHNGVAQSDASALLAGKMEVMLKQRLSRTLSAISSKVCSVGEGDIAMQLIYDDVSASSRRSAVLLDSGSALPRAIDIASQTTHWAARNLADVAPLQELSLRLFSSKPTQSPKTCGFDSSDACLAIAPRNLIV</sequence>
<evidence type="ECO:0000313" key="1">
    <source>
        <dbReference type="EMBL" id="TRM56047.1"/>
    </source>
</evidence>
<accession>A0A550BU25</accession>
<keyword evidence="2" id="KW-1185">Reference proteome</keyword>
<evidence type="ECO:0000313" key="2">
    <source>
        <dbReference type="Proteomes" id="UP000320762"/>
    </source>
</evidence>
<comment type="caution">
    <text evidence="1">The sequence shown here is derived from an EMBL/GenBank/DDBJ whole genome shotgun (WGS) entry which is preliminary data.</text>
</comment>
<protein>
    <submittedName>
        <fullName evidence="1">Uncharacterized protein</fullName>
    </submittedName>
</protein>
<reference evidence="1 2" key="1">
    <citation type="journal article" date="2019" name="New Phytol.">
        <title>Comparative genomics reveals unique wood-decay strategies and fruiting body development in the Schizophyllaceae.</title>
        <authorList>
            <person name="Almasi E."/>
            <person name="Sahu N."/>
            <person name="Krizsan K."/>
            <person name="Balint B."/>
            <person name="Kovacs G.M."/>
            <person name="Kiss B."/>
            <person name="Cseklye J."/>
            <person name="Drula E."/>
            <person name="Henrissat B."/>
            <person name="Nagy I."/>
            <person name="Chovatia M."/>
            <person name="Adam C."/>
            <person name="LaButti K."/>
            <person name="Lipzen A."/>
            <person name="Riley R."/>
            <person name="Grigoriev I.V."/>
            <person name="Nagy L.G."/>
        </authorList>
    </citation>
    <scope>NUCLEOTIDE SEQUENCE [LARGE SCALE GENOMIC DNA]</scope>
    <source>
        <strain evidence="1 2">NL-1724</strain>
    </source>
</reference>
<organism evidence="1 2">
    <name type="scientific">Schizophyllum amplum</name>
    <dbReference type="NCBI Taxonomy" id="97359"/>
    <lineage>
        <taxon>Eukaryota</taxon>
        <taxon>Fungi</taxon>
        <taxon>Dikarya</taxon>
        <taxon>Basidiomycota</taxon>
        <taxon>Agaricomycotina</taxon>
        <taxon>Agaricomycetes</taxon>
        <taxon>Agaricomycetidae</taxon>
        <taxon>Agaricales</taxon>
        <taxon>Schizophyllaceae</taxon>
        <taxon>Schizophyllum</taxon>
    </lineage>
</organism>
<dbReference type="Proteomes" id="UP000320762">
    <property type="component" value="Unassembled WGS sequence"/>
</dbReference>
<dbReference type="CDD" id="cd21037">
    <property type="entry name" value="MLKL_NTD"/>
    <property type="match status" value="1"/>
</dbReference>
<dbReference type="Gene3D" id="1.20.930.20">
    <property type="entry name" value="Adaptor protein Cbl, N-terminal domain"/>
    <property type="match status" value="1"/>
</dbReference>
<dbReference type="GO" id="GO:0007166">
    <property type="term" value="P:cell surface receptor signaling pathway"/>
    <property type="evidence" value="ECO:0007669"/>
    <property type="project" value="InterPro"/>
</dbReference>
<dbReference type="OrthoDB" id="3038309at2759"/>
<dbReference type="AlphaFoldDB" id="A0A550BU25"/>